<keyword evidence="1" id="KW-0732">Signal</keyword>
<accession>A0A150XD84</accession>
<protein>
    <recommendedName>
        <fullName evidence="4">Macroglobulin domain-containing protein</fullName>
    </recommendedName>
</protein>
<evidence type="ECO:0000313" key="3">
    <source>
        <dbReference type="Proteomes" id="UP000075615"/>
    </source>
</evidence>
<evidence type="ECO:0000256" key="1">
    <source>
        <dbReference type="SAM" id="SignalP"/>
    </source>
</evidence>
<evidence type="ECO:0008006" key="4">
    <source>
        <dbReference type="Google" id="ProtNLM"/>
    </source>
</evidence>
<feature type="chain" id="PRO_5007574495" description="Macroglobulin domain-containing protein" evidence="1">
    <location>
        <begin position="30"/>
        <end position="742"/>
    </location>
</feature>
<dbReference type="EMBL" id="LRDB01000023">
    <property type="protein sequence ID" value="KYG76685.1"/>
    <property type="molecule type" value="Genomic_DNA"/>
</dbReference>
<dbReference type="STRING" id="296218.AWN68_06570"/>
<gene>
    <name evidence="2" type="ORF">AWN68_06570</name>
</gene>
<feature type="signal peptide" evidence="1">
    <location>
        <begin position="1"/>
        <end position="29"/>
    </location>
</feature>
<keyword evidence="3" id="KW-1185">Reference proteome</keyword>
<reference evidence="2 3" key="1">
    <citation type="submission" date="2016-01" db="EMBL/GenBank/DDBJ databases">
        <title>Genome sequencing of Roseivirga echinicomitans KMM 6058.</title>
        <authorList>
            <person name="Selvaratnam C."/>
            <person name="Thevarajoo S."/>
            <person name="Goh K.M."/>
            <person name="Ee R."/>
            <person name="Chan K.-G."/>
            <person name="Chong C.S."/>
        </authorList>
    </citation>
    <scope>NUCLEOTIDE SEQUENCE [LARGE SCALE GENOMIC DNA]</scope>
    <source>
        <strain evidence="2 3">KMM 6058</strain>
    </source>
</reference>
<comment type="caution">
    <text evidence="2">The sequence shown here is derived from an EMBL/GenBank/DDBJ whole genome shotgun (WGS) entry which is preliminary data.</text>
</comment>
<dbReference type="Proteomes" id="UP000075615">
    <property type="component" value="Unassembled WGS sequence"/>
</dbReference>
<organism evidence="2 3">
    <name type="scientific">Roseivirga echinicomitans</name>
    <dbReference type="NCBI Taxonomy" id="296218"/>
    <lineage>
        <taxon>Bacteria</taxon>
        <taxon>Pseudomonadati</taxon>
        <taxon>Bacteroidota</taxon>
        <taxon>Cytophagia</taxon>
        <taxon>Cytophagales</taxon>
        <taxon>Roseivirgaceae</taxon>
        <taxon>Roseivirga</taxon>
    </lineage>
</organism>
<proteinExistence type="predicted"/>
<sequence length="742" mass="83963">MEMTQTHKRTNRCLAILTLLLVITMGVFAQAPNVRERVFIDVNAHDLLVGETLQYSAFCLSNTTNKPSSLSKYLYVELVGEGGVIFQRKHQLENGKTSGEFFVPSSTQTGQYYLVAYTRWMRNFDDVAQAPLVFINPYQGHINSAIVAADVEVEFSTVSGALVTNVNNNVVFKVHQGDKLLSRKGRVISEGGKQIADITSDANGIGAFEITPEKETNYQLLLENPEGGFQFFDLPISTDTGVGLNILHSDDQIELTPVGEVKFGRLYIKHQGKVIIERDVQSTYPIRIKRTELPQDVLSVSFKDAQGISRFVAPLFNTKLGQETSPTTFETRSPIVMEQHLAKGSYSVSIRKTFASQQPQLHSIFSKEGLSLPGNLDYNELQRASSFETIENKPLPEYISFLPEYRYQLLEGTLKTERDTVSVVNKNVVLSLTGESTLNMSVARTDREGRFLLEYQTVNRGKTTAAHLSMPEFDNEYSFELSNNFKEEHRLNFFPIVIDTTQLAEIRERSIISQLENAYFTPFIDSSEVENNIPTTINSFTAHYEFDDYVRFRTLKEHFVEYIPVAGVREKRGVKRFVVHILDQSFNYEMESLVLLDGVPVNPSDLLEFSPYRIKSVDVANKRYFFGSLIADGVLSFNTIEGNLGGFDITANHLAFDLLTPEVKTPQLETDYIKDLRIPDSRIQLLWLPDYKVNQEGTQQIQFNTSDVEGDFELVIEGFTEEGIPISIIKKFMVKEHTNEKG</sequence>
<dbReference type="AlphaFoldDB" id="A0A150XD84"/>
<name>A0A150XD84_9BACT</name>
<evidence type="ECO:0000313" key="2">
    <source>
        <dbReference type="EMBL" id="KYG76685.1"/>
    </source>
</evidence>